<dbReference type="Proteomes" id="UP001217089">
    <property type="component" value="Unassembled WGS sequence"/>
</dbReference>
<feature type="compositionally biased region" description="Low complexity" evidence="7">
    <location>
        <begin position="10"/>
        <end position="21"/>
    </location>
</feature>
<protein>
    <recommendedName>
        <fullName evidence="1">2-hydroxyacyl-CoA lyase 2</fullName>
    </recommendedName>
    <alternativeName>
        <fullName evidence="5">IlvB-like protein</fullName>
    </alternativeName>
</protein>
<keyword evidence="2" id="KW-0210">Decarboxylase</keyword>
<comment type="catalytic activity">
    <reaction evidence="6">
        <text>(2R)-hydroxyhexadecanoyl-CoA = pentadecanal + formyl-CoA</text>
        <dbReference type="Rhea" id="RHEA:55212"/>
        <dbReference type="ChEBI" id="CHEBI:17302"/>
        <dbReference type="ChEBI" id="CHEBI:57376"/>
        <dbReference type="ChEBI" id="CHEBI:138654"/>
    </reaction>
    <physiologicalReaction direction="left-to-right" evidence="6">
        <dbReference type="Rhea" id="RHEA:55213"/>
    </physiologicalReaction>
</comment>
<accession>A0ABQ9E5Q5</accession>
<evidence type="ECO:0000256" key="2">
    <source>
        <dbReference type="ARBA" id="ARBA00022793"/>
    </source>
</evidence>
<evidence type="ECO:0000313" key="11">
    <source>
        <dbReference type="EMBL" id="KAJ8299761.1"/>
    </source>
</evidence>
<dbReference type="InterPro" id="IPR012001">
    <property type="entry name" value="Thiamin_PyroP_enz_TPP-bd_dom"/>
</dbReference>
<organism evidence="11 12">
    <name type="scientific">Tegillarca granosa</name>
    <name type="common">Malaysian cockle</name>
    <name type="synonym">Anadara granosa</name>
    <dbReference type="NCBI Taxonomy" id="220873"/>
    <lineage>
        <taxon>Eukaryota</taxon>
        <taxon>Metazoa</taxon>
        <taxon>Spiralia</taxon>
        <taxon>Lophotrochozoa</taxon>
        <taxon>Mollusca</taxon>
        <taxon>Bivalvia</taxon>
        <taxon>Autobranchia</taxon>
        <taxon>Pteriomorphia</taxon>
        <taxon>Arcoida</taxon>
        <taxon>Arcoidea</taxon>
        <taxon>Arcidae</taxon>
        <taxon>Tegillarca</taxon>
    </lineage>
</organism>
<dbReference type="Pfam" id="PF02775">
    <property type="entry name" value="TPP_enzyme_C"/>
    <property type="match status" value="1"/>
</dbReference>
<evidence type="ECO:0000256" key="1">
    <source>
        <dbReference type="ARBA" id="ARBA00018936"/>
    </source>
</evidence>
<dbReference type="SUPFAM" id="SSF52518">
    <property type="entry name" value="Thiamin diphosphate-binding fold (THDP-binding)"/>
    <property type="match status" value="2"/>
</dbReference>
<evidence type="ECO:0000256" key="6">
    <source>
        <dbReference type="ARBA" id="ARBA00048767"/>
    </source>
</evidence>
<gene>
    <name evidence="11" type="ORF">KUTeg_023821</name>
</gene>
<dbReference type="Pfam" id="PF13621">
    <property type="entry name" value="Cupin_8"/>
    <property type="match status" value="1"/>
</dbReference>
<comment type="caution">
    <text evidence="11">The sequence shown here is derived from an EMBL/GenBank/DDBJ whole genome shotgun (WGS) entry which is preliminary data.</text>
</comment>
<dbReference type="PANTHER" id="PTHR42818:SF1">
    <property type="entry name" value="SULFOPYRUVATE DECARBOXYLASE"/>
    <property type="match status" value="1"/>
</dbReference>
<evidence type="ECO:0000256" key="3">
    <source>
        <dbReference type="ARBA" id="ARBA00023052"/>
    </source>
</evidence>
<dbReference type="InterPro" id="IPR014710">
    <property type="entry name" value="RmlC-like_jellyroll"/>
</dbReference>
<keyword evidence="4" id="KW-0456">Lyase</keyword>
<dbReference type="CDD" id="cd07035">
    <property type="entry name" value="TPP_PYR_POX_like"/>
    <property type="match status" value="1"/>
</dbReference>
<evidence type="ECO:0000313" key="12">
    <source>
        <dbReference type="Proteomes" id="UP001217089"/>
    </source>
</evidence>
<evidence type="ECO:0000256" key="4">
    <source>
        <dbReference type="ARBA" id="ARBA00023239"/>
    </source>
</evidence>
<evidence type="ECO:0000259" key="9">
    <source>
        <dbReference type="Pfam" id="PF02776"/>
    </source>
</evidence>
<keyword evidence="12" id="KW-1185">Reference proteome</keyword>
<dbReference type="EMBL" id="JARBDR010000921">
    <property type="protein sequence ID" value="KAJ8299761.1"/>
    <property type="molecule type" value="Genomic_DNA"/>
</dbReference>
<evidence type="ECO:0000259" key="8">
    <source>
        <dbReference type="Pfam" id="PF02775"/>
    </source>
</evidence>
<feature type="domain" description="Cupin-like" evidence="10">
    <location>
        <begin position="543"/>
        <end position="697"/>
    </location>
</feature>
<feature type="domain" description="Thiamine pyrophosphate enzyme N-terminal TPP-binding" evidence="9">
    <location>
        <begin position="42"/>
        <end position="153"/>
    </location>
</feature>
<evidence type="ECO:0000259" key="10">
    <source>
        <dbReference type="Pfam" id="PF13621"/>
    </source>
</evidence>
<dbReference type="Pfam" id="PF02776">
    <property type="entry name" value="TPP_enzyme_N"/>
    <property type="match status" value="1"/>
</dbReference>
<feature type="domain" description="Thiamine pyrophosphate enzyme TPP-binding" evidence="8">
    <location>
        <begin position="211"/>
        <end position="280"/>
    </location>
</feature>
<dbReference type="InterPro" id="IPR000399">
    <property type="entry name" value="TPP-bd_CS"/>
</dbReference>
<keyword evidence="3" id="KW-0786">Thiamine pyrophosphate</keyword>
<dbReference type="InterPro" id="IPR011766">
    <property type="entry name" value="TPP_enzyme_TPP-bd"/>
</dbReference>
<proteinExistence type="predicted"/>
<evidence type="ECO:0000256" key="5">
    <source>
        <dbReference type="ARBA" id="ARBA00030510"/>
    </source>
</evidence>
<feature type="region of interest" description="Disordered" evidence="7">
    <location>
        <begin position="1"/>
        <end position="24"/>
    </location>
</feature>
<dbReference type="PROSITE" id="PS00187">
    <property type="entry name" value="TPP_ENZYMES"/>
    <property type="match status" value="1"/>
</dbReference>
<dbReference type="SUPFAM" id="SSF51197">
    <property type="entry name" value="Clavaminate synthase-like"/>
    <property type="match status" value="1"/>
</dbReference>
<sequence>MSSSNFQKPQTRQEQQVLEQQQRNKDAGELTELVRDFLDPAAFFKAIKGIGIDYFCGVPDSLLKDICAYITLNTPKENHVITPNEGNAVALAAGYHLATGKTAMVYLQNSGLGNIVNPIMSLCVPSVYSVPVLLMIGWRGEPGKRDEPQHQVQGQTTPGLLGITDSETLYGQSKRFPLSREEALKIVIDQLGKRDVVIIAQDMGHERDFLTVGSMGHASSIALGVAMQKPKRQVYCLDGDGAAIMHMGAFSTIGHASPANYKHVVFNNGAHDSVGGQPTDAACHNVFCFASMKGHVGNVYNQISCPKPKTKHVLSVFVLMFYLISPVCNLVTVKPSDILEICNNTCFIGTTEFTSSDALGVVQNLEDIISKELHSVLFGSVKITNFNWKQGHELKLSDDEKDPEVLIFQKVDVDRTCLLPTNVVKYPVVIPFRGNVVKESLINFINDNCFTYINTNGNLNIQGLHRENILQNIFSVASISNLTTENLVKTKRVNSFDGNLSCEKGSRDCEHDANKQNNKVHNLYTNLNHEIPKCDKIKLPTKDEFFHKYLKLSKPVIIKDAISSWPALKKWTNQFLKNKFGDQDVHIKLTPGGEYEGVEQVNKWEDYTTFKIPEVVKQKLPFPDLVVVRPATMNIKFSEFIDLIENVSSKISKNISAYLEYSSIPDYLPELEDDLKEMPFFEGILKREHLNIWLSDGKW</sequence>
<name>A0ABQ9E5Q5_TEGGR</name>
<dbReference type="PANTHER" id="PTHR42818">
    <property type="entry name" value="SULFOPYRUVATE DECARBOXYLASE SUBUNIT ALPHA"/>
    <property type="match status" value="1"/>
</dbReference>
<dbReference type="InterPro" id="IPR029061">
    <property type="entry name" value="THDP-binding"/>
</dbReference>
<dbReference type="Gene3D" id="3.40.50.970">
    <property type="match status" value="2"/>
</dbReference>
<reference evidence="11 12" key="1">
    <citation type="submission" date="2022-12" db="EMBL/GenBank/DDBJ databases">
        <title>Chromosome-level genome of Tegillarca granosa.</title>
        <authorList>
            <person name="Kim J."/>
        </authorList>
    </citation>
    <scope>NUCLEOTIDE SEQUENCE [LARGE SCALE GENOMIC DNA]</scope>
    <source>
        <strain evidence="11">Teg-2019</strain>
        <tissue evidence="11">Adductor muscle</tissue>
    </source>
</reference>
<dbReference type="Gene3D" id="2.60.120.10">
    <property type="entry name" value="Jelly Rolls"/>
    <property type="match status" value="1"/>
</dbReference>
<evidence type="ECO:0000256" key="7">
    <source>
        <dbReference type="SAM" id="MobiDB-lite"/>
    </source>
</evidence>
<dbReference type="InterPro" id="IPR041667">
    <property type="entry name" value="Cupin_8"/>
</dbReference>
<dbReference type="InterPro" id="IPR051818">
    <property type="entry name" value="TPP_dependent_decarboxylase"/>
</dbReference>